<reference evidence="6 7" key="1">
    <citation type="submission" date="2018-12" db="EMBL/GenBank/DDBJ databases">
        <authorList>
            <consortium name="Pathogen Informatics"/>
        </authorList>
    </citation>
    <scope>NUCLEOTIDE SEQUENCE [LARGE SCALE GENOMIC DNA]</scope>
    <source>
        <strain evidence="6 7">NCTC11636</strain>
    </source>
</reference>
<evidence type="ECO:0000256" key="1">
    <source>
        <dbReference type="ARBA" id="ARBA00022491"/>
    </source>
</evidence>
<evidence type="ECO:0000256" key="4">
    <source>
        <dbReference type="ARBA" id="ARBA00023163"/>
    </source>
</evidence>
<evidence type="ECO:0000313" key="7">
    <source>
        <dbReference type="Proteomes" id="UP000266895"/>
    </source>
</evidence>
<dbReference type="InterPro" id="IPR000551">
    <property type="entry name" value="MerR-type_HTH_dom"/>
</dbReference>
<gene>
    <name evidence="6" type="ORF">NCTC11636_00402</name>
</gene>
<dbReference type="PANTHER" id="PTHR30204">
    <property type="entry name" value="REDOX-CYCLING DRUG-SENSING TRANSCRIPTIONAL ACTIVATOR SOXR"/>
    <property type="match status" value="1"/>
</dbReference>
<dbReference type="InterPro" id="IPR047057">
    <property type="entry name" value="MerR_fam"/>
</dbReference>
<accession>A0A3S4UVY0</accession>
<keyword evidence="3" id="KW-0238">DNA-binding</keyword>
<evidence type="ECO:0000256" key="3">
    <source>
        <dbReference type="ARBA" id="ARBA00023125"/>
    </source>
</evidence>
<dbReference type="PANTHER" id="PTHR30204:SF69">
    <property type="entry name" value="MERR-FAMILY TRANSCRIPTIONAL REGULATOR"/>
    <property type="match status" value="1"/>
</dbReference>
<dbReference type="RefSeq" id="WP_126381600.1">
    <property type="nucleotide sequence ID" value="NZ_LR134350.1"/>
</dbReference>
<dbReference type="Pfam" id="PF13411">
    <property type="entry name" value="MerR_1"/>
    <property type="match status" value="1"/>
</dbReference>
<evidence type="ECO:0000313" key="6">
    <source>
        <dbReference type="EMBL" id="VEG26202.1"/>
    </source>
</evidence>
<keyword evidence="4" id="KW-0804">Transcription</keyword>
<dbReference type="AlphaFoldDB" id="A0A3S4UVY0"/>
<feature type="domain" description="HTH merR-type" evidence="5">
    <location>
        <begin position="1"/>
        <end position="70"/>
    </location>
</feature>
<keyword evidence="7" id="KW-1185">Reference proteome</keyword>
<dbReference type="GO" id="GO:0003700">
    <property type="term" value="F:DNA-binding transcription factor activity"/>
    <property type="evidence" value="ECO:0007669"/>
    <property type="project" value="InterPro"/>
</dbReference>
<dbReference type="OrthoDB" id="5242095at2"/>
<sequence length="218" mass="22951">MKMAQLSARSGVGAPTIRYYIREGLVPAGELTSPNQAVYDDRHLEALRLVRALIDVGGLSVDGARAVLANLGGGESAAETLRAAQYALTPAQGSGHAQLDEALARVEALIESRWWSVSADNPARWTLARTLLALEELGATEVLELLDAYAAAAEEVADREAEVLERVGTPREAVVSVVALDVLGDRLVSALRRMAQEDALVARGGGTGTQADGGTPQR</sequence>
<organism evidence="6 7">
    <name type="scientific">Actinomyces howellii</name>
    <dbReference type="NCBI Taxonomy" id="52771"/>
    <lineage>
        <taxon>Bacteria</taxon>
        <taxon>Bacillati</taxon>
        <taxon>Actinomycetota</taxon>
        <taxon>Actinomycetes</taxon>
        <taxon>Actinomycetales</taxon>
        <taxon>Actinomycetaceae</taxon>
        <taxon>Actinomyces</taxon>
    </lineage>
</organism>
<dbReference type="SUPFAM" id="SSF46955">
    <property type="entry name" value="Putative DNA-binding domain"/>
    <property type="match status" value="1"/>
</dbReference>
<proteinExistence type="predicted"/>
<dbReference type="Proteomes" id="UP000266895">
    <property type="component" value="Chromosome"/>
</dbReference>
<dbReference type="Gene3D" id="1.10.1660.10">
    <property type="match status" value="1"/>
</dbReference>
<dbReference type="KEGG" id="ahw:NCTC11636_00402"/>
<evidence type="ECO:0000256" key="2">
    <source>
        <dbReference type="ARBA" id="ARBA00023015"/>
    </source>
</evidence>
<dbReference type="EMBL" id="LR134350">
    <property type="protein sequence ID" value="VEG26202.1"/>
    <property type="molecule type" value="Genomic_DNA"/>
</dbReference>
<name>A0A3S4UVY0_9ACTO</name>
<keyword evidence="2" id="KW-0805">Transcription regulation</keyword>
<dbReference type="SMART" id="SM00422">
    <property type="entry name" value="HTH_MERR"/>
    <property type="match status" value="1"/>
</dbReference>
<dbReference type="InterPro" id="IPR009061">
    <property type="entry name" value="DNA-bd_dom_put_sf"/>
</dbReference>
<protein>
    <submittedName>
        <fullName evidence="6">Cd(II)/Pb(II)-responsive transcriptional regulator</fullName>
    </submittedName>
</protein>
<keyword evidence="1" id="KW-0678">Repressor</keyword>
<dbReference type="PROSITE" id="PS50937">
    <property type="entry name" value="HTH_MERR_2"/>
    <property type="match status" value="1"/>
</dbReference>
<dbReference type="GO" id="GO:0003677">
    <property type="term" value="F:DNA binding"/>
    <property type="evidence" value="ECO:0007669"/>
    <property type="project" value="UniProtKB-KW"/>
</dbReference>
<evidence type="ECO:0000259" key="5">
    <source>
        <dbReference type="PROSITE" id="PS50937"/>
    </source>
</evidence>